<evidence type="ECO:0000313" key="4">
    <source>
        <dbReference type="WBParaSite" id="nOo.2.0.1.t08183-RA"/>
    </source>
</evidence>
<reference evidence="2 3" key="2">
    <citation type="submission" date="2018-08" db="EMBL/GenBank/DDBJ databases">
        <authorList>
            <person name="Laetsch R D."/>
            <person name="Stevens L."/>
            <person name="Kumar S."/>
            <person name="Blaxter L. M."/>
        </authorList>
    </citation>
    <scope>NUCLEOTIDE SEQUENCE [LARGE SCALE GENOMIC DNA]</scope>
</reference>
<dbReference type="Proteomes" id="UP000271087">
    <property type="component" value="Unassembled WGS sequence"/>
</dbReference>
<dbReference type="WBParaSite" id="nOo.2.0.1.t08183-RA">
    <property type="protein sequence ID" value="nOo.2.0.1.t08183-RA"/>
    <property type="gene ID" value="nOo.2.0.1.g08183"/>
</dbReference>
<evidence type="ECO:0000313" key="3">
    <source>
        <dbReference type="Proteomes" id="UP000271087"/>
    </source>
</evidence>
<keyword evidence="3" id="KW-1185">Reference proteome</keyword>
<proteinExistence type="predicted"/>
<reference evidence="4" key="1">
    <citation type="submission" date="2016-06" db="UniProtKB">
        <authorList>
            <consortium name="WormBaseParasite"/>
        </authorList>
    </citation>
    <scope>IDENTIFICATION</scope>
</reference>
<organism evidence="4">
    <name type="scientific">Onchocerca ochengi</name>
    <name type="common">Filarial nematode worm</name>
    <dbReference type="NCBI Taxonomy" id="42157"/>
    <lineage>
        <taxon>Eukaryota</taxon>
        <taxon>Metazoa</taxon>
        <taxon>Ecdysozoa</taxon>
        <taxon>Nematoda</taxon>
        <taxon>Chromadorea</taxon>
        <taxon>Rhabditida</taxon>
        <taxon>Spirurina</taxon>
        <taxon>Spiruromorpha</taxon>
        <taxon>Filarioidea</taxon>
        <taxon>Onchocercidae</taxon>
        <taxon>Onchocerca</taxon>
    </lineage>
</organism>
<gene>
    <name evidence="2" type="ORF">NOO_LOCUS8183</name>
</gene>
<sequence>MLTGMLQGVEACENFPCFVLCPYNQPFVWCIKKWGRHINKVWSTNYKATCWRRNPKGFKRLGLLNSSHLSHTVRLQQKPQFNDTSYSSSKAKGQSQTESTTAIRRVETTRRLIANQAEEEWHQRTSEKVKIATMQELLIPL</sequence>
<accession>A0A182EJ99</accession>
<dbReference type="AlphaFoldDB" id="A0A182EJ99"/>
<name>A0A182EJ99_ONCOC</name>
<feature type="region of interest" description="Disordered" evidence="1">
    <location>
        <begin position="80"/>
        <end position="102"/>
    </location>
</feature>
<evidence type="ECO:0000256" key="1">
    <source>
        <dbReference type="SAM" id="MobiDB-lite"/>
    </source>
</evidence>
<dbReference type="EMBL" id="UYRW01003291">
    <property type="protein sequence ID" value="VDK88596.1"/>
    <property type="molecule type" value="Genomic_DNA"/>
</dbReference>
<evidence type="ECO:0000313" key="2">
    <source>
        <dbReference type="EMBL" id="VDK88596.1"/>
    </source>
</evidence>
<protein>
    <submittedName>
        <fullName evidence="2 4">Uncharacterized protein</fullName>
    </submittedName>
</protein>